<dbReference type="InterPro" id="IPR003339">
    <property type="entry name" value="ABC/ECF_trnsptr_transmembrane"/>
</dbReference>
<gene>
    <name evidence="7" type="ORF">FB467_0755</name>
</gene>
<comment type="subcellular location">
    <subcellularLocation>
        <location evidence="1">Membrane</location>
        <topology evidence="1">Multi-pass membrane protein</topology>
    </subcellularLocation>
</comment>
<evidence type="ECO:0000313" key="8">
    <source>
        <dbReference type="Proteomes" id="UP000319516"/>
    </source>
</evidence>
<dbReference type="Proteomes" id="UP000319516">
    <property type="component" value="Unassembled WGS sequence"/>
</dbReference>
<evidence type="ECO:0000256" key="5">
    <source>
        <dbReference type="SAM" id="MobiDB-lite"/>
    </source>
</evidence>
<feature type="region of interest" description="Disordered" evidence="5">
    <location>
        <begin position="375"/>
        <end position="402"/>
    </location>
</feature>
<keyword evidence="4 6" id="KW-0472">Membrane</keyword>
<dbReference type="AlphaFoldDB" id="A0A542YNJ6"/>
<feature type="transmembrane region" description="Helical" evidence="6">
    <location>
        <begin position="131"/>
        <end position="147"/>
    </location>
</feature>
<feature type="compositionally biased region" description="Basic and acidic residues" evidence="5">
    <location>
        <begin position="393"/>
        <end position="402"/>
    </location>
</feature>
<dbReference type="OrthoDB" id="5187293at2"/>
<evidence type="ECO:0000313" key="7">
    <source>
        <dbReference type="EMBL" id="TQL49670.1"/>
    </source>
</evidence>
<feature type="transmembrane region" description="Helical" evidence="6">
    <location>
        <begin position="67"/>
        <end position="87"/>
    </location>
</feature>
<name>A0A542YNJ6_9MICO</name>
<proteinExistence type="predicted"/>
<feature type="transmembrane region" description="Helical" evidence="6">
    <location>
        <begin position="304"/>
        <end position="326"/>
    </location>
</feature>
<dbReference type="CDD" id="cd16914">
    <property type="entry name" value="EcfT"/>
    <property type="match status" value="1"/>
</dbReference>
<evidence type="ECO:0000256" key="3">
    <source>
        <dbReference type="ARBA" id="ARBA00022989"/>
    </source>
</evidence>
<dbReference type="Pfam" id="PF02361">
    <property type="entry name" value="CbiQ"/>
    <property type="match status" value="1"/>
</dbReference>
<dbReference type="PANTHER" id="PTHR33514:SF15">
    <property type="entry name" value="COBALT TRANSPORT PROTEIN"/>
    <property type="match status" value="1"/>
</dbReference>
<feature type="transmembrane region" description="Helical" evidence="6">
    <location>
        <begin position="159"/>
        <end position="178"/>
    </location>
</feature>
<reference evidence="7 8" key="1">
    <citation type="submission" date="2019-06" db="EMBL/GenBank/DDBJ databases">
        <title>Sequencing the genomes of 1000 actinobacteria strains.</title>
        <authorList>
            <person name="Klenk H.-P."/>
        </authorList>
    </citation>
    <scope>NUCLEOTIDE SEQUENCE [LARGE SCALE GENOMIC DNA]</scope>
    <source>
        <strain evidence="7 8">DSM 12335</strain>
    </source>
</reference>
<feature type="transmembrane region" description="Helical" evidence="6">
    <location>
        <begin position="23"/>
        <end position="55"/>
    </location>
</feature>
<keyword evidence="2 6" id="KW-0812">Transmembrane</keyword>
<dbReference type="PANTHER" id="PTHR33514">
    <property type="entry name" value="PROTEIN ABCI12, CHLOROPLASTIC"/>
    <property type="match status" value="1"/>
</dbReference>
<dbReference type="GO" id="GO:0005886">
    <property type="term" value="C:plasma membrane"/>
    <property type="evidence" value="ECO:0007669"/>
    <property type="project" value="TreeGrafter"/>
</dbReference>
<evidence type="ECO:0000256" key="2">
    <source>
        <dbReference type="ARBA" id="ARBA00022692"/>
    </source>
</evidence>
<keyword evidence="8" id="KW-1185">Reference proteome</keyword>
<evidence type="ECO:0000256" key="6">
    <source>
        <dbReference type="SAM" id="Phobius"/>
    </source>
</evidence>
<dbReference type="EMBL" id="VFOP01000001">
    <property type="protein sequence ID" value="TQL49670.1"/>
    <property type="molecule type" value="Genomic_DNA"/>
</dbReference>
<feature type="transmembrane region" description="Helical" evidence="6">
    <location>
        <begin position="240"/>
        <end position="261"/>
    </location>
</feature>
<protein>
    <submittedName>
        <fullName evidence="7">Energy-coupling factor transport system permease protein</fullName>
    </submittedName>
</protein>
<feature type="transmembrane region" description="Helical" evidence="6">
    <location>
        <begin position="273"/>
        <end position="292"/>
    </location>
</feature>
<feature type="transmembrane region" description="Helical" evidence="6">
    <location>
        <begin position="346"/>
        <end position="368"/>
    </location>
</feature>
<sequence>MSTPVADRWHVYWLPRTLHPFAWWVWALGLATAASRTTNPLLLGLIIAVATTVVVARRTDAPWALAFRLYCIVAAFVVLMRVFFRVVFGGGEGVHILLNLPEIPLPAWAAGIRLLGPVTAEALLGGFYDGLRLATMIVCIGAANALANPKRLLKSVPSALYEVGTAVVVAISVFPQLAESVLRVRRARSLRGGSGKGLHALKGIVIPVLEDALDRSLMLASAMDSRGYGRSAHVPPRARLLAGSCTILGLVGVCVGIYGVLDGTTPRYLGMPMLALGLGLAAVGFAVTGRRVQRSRYRPDRWGLAELVAAGSGAAAGVAVYLTLAVDPSNINPSLSPLQWPQLSGAMVVAVLLGAVPAFATPPAPLTLDALRRARDRHTASGDTPGRPMPGRGTDDHEEAPA</sequence>
<accession>A0A542YNJ6</accession>
<comment type="caution">
    <text evidence="7">The sequence shown here is derived from an EMBL/GenBank/DDBJ whole genome shotgun (WGS) entry which is preliminary data.</text>
</comment>
<evidence type="ECO:0000256" key="4">
    <source>
        <dbReference type="ARBA" id="ARBA00023136"/>
    </source>
</evidence>
<organism evidence="7 8">
    <name type="scientific">Ornithinicoccus hortensis</name>
    <dbReference type="NCBI Taxonomy" id="82346"/>
    <lineage>
        <taxon>Bacteria</taxon>
        <taxon>Bacillati</taxon>
        <taxon>Actinomycetota</taxon>
        <taxon>Actinomycetes</taxon>
        <taxon>Micrococcales</taxon>
        <taxon>Intrasporangiaceae</taxon>
        <taxon>Ornithinicoccus</taxon>
    </lineage>
</organism>
<keyword evidence="3 6" id="KW-1133">Transmembrane helix</keyword>
<evidence type="ECO:0000256" key="1">
    <source>
        <dbReference type="ARBA" id="ARBA00004141"/>
    </source>
</evidence>